<dbReference type="Gene3D" id="3.30.70.360">
    <property type="match status" value="1"/>
</dbReference>
<keyword evidence="2" id="KW-0479">Metal-binding</keyword>
<organism evidence="5 6">
    <name type="scientific">Nakamurella alba</name>
    <dbReference type="NCBI Taxonomy" id="2665158"/>
    <lineage>
        <taxon>Bacteria</taxon>
        <taxon>Bacillati</taxon>
        <taxon>Actinomycetota</taxon>
        <taxon>Actinomycetes</taxon>
        <taxon>Nakamurellales</taxon>
        <taxon>Nakamurellaceae</taxon>
        <taxon>Nakamurella</taxon>
    </lineage>
</organism>
<dbReference type="GO" id="GO:0006508">
    <property type="term" value="P:proteolysis"/>
    <property type="evidence" value="ECO:0007669"/>
    <property type="project" value="UniProtKB-KW"/>
</dbReference>
<evidence type="ECO:0000313" key="5">
    <source>
        <dbReference type="EMBL" id="MTD16265.1"/>
    </source>
</evidence>
<dbReference type="GO" id="GO:0046872">
    <property type="term" value="F:metal ion binding"/>
    <property type="evidence" value="ECO:0007669"/>
    <property type="project" value="UniProtKB-KW"/>
</dbReference>
<evidence type="ECO:0000256" key="2">
    <source>
        <dbReference type="ARBA" id="ARBA00022723"/>
    </source>
</evidence>
<comment type="caution">
    <text evidence="5">The sequence shown here is derived from an EMBL/GenBank/DDBJ whole genome shotgun (WGS) entry which is preliminary data.</text>
</comment>
<dbReference type="Proteomes" id="UP000460221">
    <property type="component" value="Unassembled WGS sequence"/>
</dbReference>
<evidence type="ECO:0000256" key="3">
    <source>
        <dbReference type="ARBA" id="ARBA00022801"/>
    </source>
</evidence>
<feature type="domain" description="Peptidase M20 dimerisation" evidence="4">
    <location>
        <begin position="223"/>
        <end position="365"/>
    </location>
</feature>
<dbReference type="EMBL" id="WLYK01000009">
    <property type="protein sequence ID" value="MTD16265.1"/>
    <property type="molecule type" value="Genomic_DNA"/>
</dbReference>
<dbReference type="AlphaFoldDB" id="A0A7K1FQ40"/>
<dbReference type="GO" id="GO:0008233">
    <property type="term" value="F:peptidase activity"/>
    <property type="evidence" value="ECO:0007669"/>
    <property type="project" value="UniProtKB-KW"/>
</dbReference>
<gene>
    <name evidence="5" type="ORF">GIS00_20200</name>
</gene>
<accession>A0A7K1FQ40</accession>
<dbReference type="Pfam" id="PF01546">
    <property type="entry name" value="Peptidase_M20"/>
    <property type="match status" value="1"/>
</dbReference>
<evidence type="ECO:0000259" key="4">
    <source>
        <dbReference type="Pfam" id="PF07687"/>
    </source>
</evidence>
<name>A0A7K1FQ40_9ACTN</name>
<evidence type="ECO:0000313" key="6">
    <source>
        <dbReference type="Proteomes" id="UP000460221"/>
    </source>
</evidence>
<dbReference type="SUPFAM" id="SSF53187">
    <property type="entry name" value="Zn-dependent exopeptidases"/>
    <property type="match status" value="1"/>
</dbReference>
<dbReference type="NCBIfam" id="NF005914">
    <property type="entry name" value="PRK07907.1"/>
    <property type="match status" value="1"/>
</dbReference>
<dbReference type="InterPro" id="IPR002933">
    <property type="entry name" value="Peptidase_M20"/>
</dbReference>
<proteinExistence type="predicted"/>
<dbReference type="Pfam" id="PF07687">
    <property type="entry name" value="M20_dimer"/>
    <property type="match status" value="1"/>
</dbReference>
<reference evidence="5 6" key="1">
    <citation type="submission" date="2019-11" db="EMBL/GenBank/DDBJ databases">
        <authorList>
            <person name="Jiang L.-Q."/>
        </authorList>
    </citation>
    <scope>NUCLEOTIDE SEQUENCE [LARGE SCALE GENOMIC DNA]</scope>
    <source>
        <strain evidence="5 6">YIM 132087</strain>
    </source>
</reference>
<keyword evidence="6" id="KW-1185">Reference proteome</keyword>
<dbReference type="InterPro" id="IPR011650">
    <property type="entry name" value="Peptidase_M20_dimer"/>
</dbReference>
<evidence type="ECO:0000256" key="1">
    <source>
        <dbReference type="ARBA" id="ARBA00022670"/>
    </source>
</evidence>
<sequence>MLSRIRCAMGLLSGGCSPHAIRRVRTTVAGMTVDRERMVDELARMVAVPSIGIEPEHGADVLRSAQQVAEAFRAVGVPVEVVTAGGGAPAVIGRREGPAGAPTVLLYAHHDVQPVGRRDEWGSEPFELTERDGRLYGRGSADDKGGVVVHLETLRELGEHPPVGIAVLIEGEEEIGSPTLQSLLDEHAKTLRADLVLAPDSVNPAPMVPSLTVSLRGLLSVGVSVRTMSAAVHSGIFGGAVPDALTALVRLLDSLVTPGGSPAVAGLHPGTGPSASVAPTEAGVRKGAGVLEGVELIGAGPLGQRLFDAPSVSVLGLDAPPTAGAANVLHPSARATVGFRLAPEDDPVSAFEAVRAHLEQHAPWGVQLEVELLQAGRGWRGKAGPVADLARTALTGAFGSATVDVGVGGGIPFVAAVSAALPDAAVLVTGVQDDRTRAHAPDESVDPDALVAMAQAQVELLRSLG</sequence>
<keyword evidence="1" id="KW-0645">Protease</keyword>
<dbReference type="PANTHER" id="PTHR43270:SF12">
    <property type="entry name" value="SUCCINYL-DIAMINOPIMELATE DESUCCINYLASE"/>
    <property type="match status" value="1"/>
</dbReference>
<protein>
    <submittedName>
        <fullName evidence="5">M20/M25/M40 family metallo-hydrolase</fullName>
    </submittedName>
</protein>
<dbReference type="InterPro" id="IPR051458">
    <property type="entry name" value="Cyt/Met_Dipeptidase"/>
</dbReference>
<keyword evidence="3 5" id="KW-0378">Hydrolase</keyword>
<dbReference type="PANTHER" id="PTHR43270">
    <property type="entry name" value="BETA-ALA-HIS DIPEPTIDASE"/>
    <property type="match status" value="1"/>
</dbReference>
<dbReference type="Gene3D" id="3.40.630.10">
    <property type="entry name" value="Zn peptidases"/>
    <property type="match status" value="1"/>
</dbReference>